<dbReference type="GO" id="GO:0050660">
    <property type="term" value="F:flavin adenine dinucleotide binding"/>
    <property type="evidence" value="ECO:0007669"/>
    <property type="project" value="TreeGrafter"/>
</dbReference>
<evidence type="ECO:0000256" key="7">
    <source>
        <dbReference type="SAM" id="SignalP"/>
    </source>
</evidence>
<feature type="binding site" evidence="5">
    <location>
        <position position="69"/>
    </location>
    <ligand>
        <name>FAD</name>
        <dbReference type="ChEBI" id="CHEBI:57692"/>
    </ligand>
</feature>
<feature type="disulfide bond" description="Redox-active" evidence="6">
    <location>
        <begin position="60"/>
        <end position="65"/>
    </location>
</feature>
<dbReference type="InterPro" id="IPR036188">
    <property type="entry name" value="FAD/NAD-bd_sf"/>
</dbReference>
<proteinExistence type="inferred from homology"/>
<dbReference type="OrthoDB" id="361797at2759"/>
<feature type="binding site" evidence="5">
    <location>
        <position position="336"/>
    </location>
    <ligand>
        <name>FAD</name>
        <dbReference type="ChEBI" id="CHEBI:57692"/>
    </ligand>
</feature>
<dbReference type="PRINTS" id="PR00411">
    <property type="entry name" value="PNDRDTASEI"/>
</dbReference>
<dbReference type="SUPFAM" id="SSF51905">
    <property type="entry name" value="FAD/NAD(P)-binding domain"/>
    <property type="match status" value="1"/>
</dbReference>
<evidence type="ECO:0000256" key="3">
    <source>
        <dbReference type="ARBA" id="ARBA00022827"/>
    </source>
</evidence>
<evidence type="ECO:0000259" key="9">
    <source>
        <dbReference type="Pfam" id="PF07992"/>
    </source>
</evidence>
<gene>
    <name evidence="10" type="ORF">Ctob_003467</name>
</gene>
<evidence type="ECO:0000313" key="10">
    <source>
        <dbReference type="EMBL" id="KOO23855.1"/>
    </source>
</evidence>
<dbReference type="Pfam" id="PF02852">
    <property type="entry name" value="Pyr_redox_dim"/>
    <property type="match status" value="1"/>
</dbReference>
<evidence type="ECO:0000259" key="8">
    <source>
        <dbReference type="Pfam" id="PF02852"/>
    </source>
</evidence>
<sequence length="514" mass="52586">MSRFAKLILALPVLGSASKNTFDLLVIGSGSAGIGAAKGAASLGKSVALIEKANVFGGDCTWVGCVPSKTLIATAKAAHAVRTAHKYGVSTGGSPSDVKVDMKVVRAQLDLIRQRIYDADDSPEVFESLGVTPIFGAARFINRKQVEVTLNSDGRTELFTARKGIVIATGAQPRPPDLPGLVEGDYLTYESIWSLESLPASLAVIGGGPIGCELAQALSRLGSSVTIIAPKLLPDADGDAGGVLAEAFADEGIQVVAGRARSVATEAGGAKVVTIELTGGATTSVRADALLVAVGRKPLTSSLGLEQIGVELTPSGGIKVDGTLQTTARGVYAAGDCTGDKQYTHYAVKQGVAAMTNVVFSSLPAVLRLALGFGGVYSESIPSCTFTSPEVASIGLSESAAMAKFGVGKVRAKIKPLRKNDGAIAGRNDAHGFIKLVYKAGSTELIGATIVAPGAGEMIGEIAVALASKMKVSALGNVMHAYPSLSWGIQLSALEVYSESMGPLVKFAEKVGLA</sequence>
<dbReference type="InterPro" id="IPR016156">
    <property type="entry name" value="FAD/NAD-linked_Rdtase_dimer_sf"/>
</dbReference>
<dbReference type="GO" id="GO:0003955">
    <property type="term" value="F:NAD(P)H dehydrogenase (quinone) activity"/>
    <property type="evidence" value="ECO:0007669"/>
    <property type="project" value="TreeGrafter"/>
</dbReference>
<keyword evidence="5" id="KW-0547">Nucleotide-binding</keyword>
<name>A0A0M0JBI6_9EUKA</name>
<keyword evidence="7" id="KW-0732">Signal</keyword>
<dbReference type="Proteomes" id="UP000037460">
    <property type="component" value="Unassembled WGS sequence"/>
</dbReference>
<reference evidence="11" key="1">
    <citation type="journal article" date="2015" name="PLoS Genet.">
        <title>Genome Sequence and Transcriptome Analyses of Chrysochromulina tobin: Metabolic Tools for Enhanced Algal Fitness in the Prominent Order Prymnesiales (Haptophyceae).</title>
        <authorList>
            <person name="Hovde B.T."/>
            <person name="Deodato C.R."/>
            <person name="Hunsperger H.M."/>
            <person name="Ryken S.A."/>
            <person name="Yost W."/>
            <person name="Jha R.K."/>
            <person name="Patterson J."/>
            <person name="Monnat R.J. Jr."/>
            <person name="Barlow S.B."/>
            <person name="Starkenburg S.R."/>
            <person name="Cattolico R.A."/>
        </authorList>
    </citation>
    <scope>NUCLEOTIDE SEQUENCE</scope>
    <source>
        <strain evidence="11">CCMP291</strain>
    </source>
</reference>
<feature type="chain" id="PRO_5005601666" evidence="7">
    <location>
        <begin position="18"/>
        <end position="514"/>
    </location>
</feature>
<evidence type="ECO:0000256" key="6">
    <source>
        <dbReference type="PIRSR" id="PIRSR000350-4"/>
    </source>
</evidence>
<dbReference type="InterPro" id="IPR004099">
    <property type="entry name" value="Pyr_nucl-diS_OxRdtase_dimer"/>
</dbReference>
<dbReference type="PIRSF" id="PIRSF000350">
    <property type="entry name" value="Mercury_reductase_MerA"/>
    <property type="match status" value="1"/>
</dbReference>
<keyword evidence="3 5" id="KW-0274">FAD</keyword>
<keyword evidence="4" id="KW-0560">Oxidoreductase</keyword>
<dbReference type="Pfam" id="PF07992">
    <property type="entry name" value="Pyr_redox_2"/>
    <property type="match status" value="1"/>
</dbReference>
<feature type="signal peptide" evidence="7">
    <location>
        <begin position="1"/>
        <end position="17"/>
    </location>
</feature>
<dbReference type="AlphaFoldDB" id="A0A0M0JBI6"/>
<dbReference type="FunFam" id="3.30.390.30:FF:000001">
    <property type="entry name" value="Dihydrolipoyl dehydrogenase"/>
    <property type="match status" value="1"/>
</dbReference>
<accession>A0A0M0JBI6</accession>
<evidence type="ECO:0000256" key="4">
    <source>
        <dbReference type="ARBA" id="ARBA00023002"/>
    </source>
</evidence>
<organism evidence="10 11">
    <name type="scientific">Chrysochromulina tobinii</name>
    <dbReference type="NCBI Taxonomy" id="1460289"/>
    <lineage>
        <taxon>Eukaryota</taxon>
        <taxon>Haptista</taxon>
        <taxon>Haptophyta</taxon>
        <taxon>Prymnesiophyceae</taxon>
        <taxon>Prymnesiales</taxon>
        <taxon>Chrysochromulinaceae</taxon>
        <taxon>Chrysochromulina</taxon>
    </lineage>
</organism>
<evidence type="ECO:0000256" key="5">
    <source>
        <dbReference type="PIRSR" id="PIRSR000350-3"/>
    </source>
</evidence>
<comment type="similarity">
    <text evidence="1">Belongs to the class-I pyridine nucleotide-disulfide oxidoreductase family.</text>
</comment>
<protein>
    <submittedName>
        <fullName evidence="10">Mercuric reductase</fullName>
    </submittedName>
</protein>
<evidence type="ECO:0000256" key="1">
    <source>
        <dbReference type="ARBA" id="ARBA00007532"/>
    </source>
</evidence>
<feature type="domain" description="Pyridine nucleotide-disulphide oxidoreductase dimerisation" evidence="8">
    <location>
        <begin position="381"/>
        <end position="486"/>
    </location>
</feature>
<feature type="domain" description="FAD/NAD(P)-binding" evidence="9">
    <location>
        <begin position="22"/>
        <end position="351"/>
    </location>
</feature>
<feature type="binding site" evidence="5">
    <location>
        <begin position="206"/>
        <end position="213"/>
    </location>
    <ligand>
        <name>NAD(+)</name>
        <dbReference type="ChEBI" id="CHEBI:57540"/>
    </ligand>
</feature>
<dbReference type="InterPro" id="IPR001100">
    <property type="entry name" value="Pyr_nuc-diS_OxRdtase"/>
</dbReference>
<keyword evidence="5" id="KW-0520">NAD</keyword>
<evidence type="ECO:0000256" key="2">
    <source>
        <dbReference type="ARBA" id="ARBA00022630"/>
    </source>
</evidence>
<evidence type="ECO:0000313" key="11">
    <source>
        <dbReference type="Proteomes" id="UP000037460"/>
    </source>
</evidence>
<dbReference type="PRINTS" id="PR00368">
    <property type="entry name" value="FADPNR"/>
</dbReference>
<dbReference type="Gene3D" id="3.30.390.30">
    <property type="match status" value="1"/>
</dbReference>
<dbReference type="PANTHER" id="PTHR43014:SF2">
    <property type="entry name" value="MERCURIC REDUCTASE"/>
    <property type="match status" value="1"/>
</dbReference>
<keyword evidence="2" id="KW-0285">Flavoprotein</keyword>
<dbReference type="EMBL" id="JWZX01003151">
    <property type="protein sequence ID" value="KOO23855.1"/>
    <property type="molecule type" value="Genomic_DNA"/>
</dbReference>
<comment type="cofactor">
    <cofactor evidence="5">
        <name>FAD</name>
        <dbReference type="ChEBI" id="CHEBI:57692"/>
    </cofactor>
    <text evidence="5">Binds 1 FAD per subunit.</text>
</comment>
<comment type="caution">
    <text evidence="10">The sequence shown here is derived from an EMBL/GenBank/DDBJ whole genome shotgun (WGS) entry which is preliminary data.</text>
</comment>
<feature type="binding site" evidence="5">
    <location>
        <position position="295"/>
    </location>
    <ligand>
        <name>NAD(+)</name>
        <dbReference type="ChEBI" id="CHEBI:57540"/>
    </ligand>
</feature>
<dbReference type="Gene3D" id="3.50.50.60">
    <property type="entry name" value="FAD/NAD(P)-binding domain"/>
    <property type="match status" value="2"/>
</dbReference>
<dbReference type="SUPFAM" id="SSF55424">
    <property type="entry name" value="FAD/NAD-linked reductases, dimerisation (C-terminal) domain"/>
    <property type="match status" value="1"/>
</dbReference>
<dbReference type="InterPro" id="IPR023753">
    <property type="entry name" value="FAD/NAD-binding_dom"/>
</dbReference>
<keyword evidence="11" id="KW-1185">Reference proteome</keyword>
<dbReference type="PANTHER" id="PTHR43014">
    <property type="entry name" value="MERCURIC REDUCTASE"/>
    <property type="match status" value="1"/>
</dbReference>